<gene>
    <name evidence="9" type="ORF">QJ043_01805</name>
</gene>
<evidence type="ECO:0000313" key="9">
    <source>
        <dbReference type="EMBL" id="MDJ1128819.1"/>
    </source>
</evidence>
<dbReference type="RefSeq" id="WP_283712459.1">
    <property type="nucleotide sequence ID" value="NZ_JASJEW010000001.1"/>
</dbReference>
<dbReference type="InterPro" id="IPR017501">
    <property type="entry name" value="Phage_infect_YhgE_C"/>
</dbReference>
<organism evidence="9 10">
    <name type="scientific">Kribbibacterium absianum</name>
    <dbReference type="NCBI Taxonomy" id="3044210"/>
    <lineage>
        <taxon>Bacteria</taxon>
        <taxon>Bacillati</taxon>
        <taxon>Actinomycetota</taxon>
        <taxon>Coriobacteriia</taxon>
        <taxon>Coriobacteriales</taxon>
        <taxon>Kribbibacteriaceae</taxon>
        <taxon>Kribbibacterium</taxon>
    </lineage>
</organism>
<evidence type="ECO:0000256" key="5">
    <source>
        <dbReference type="SAM" id="Coils"/>
    </source>
</evidence>
<evidence type="ECO:0000259" key="8">
    <source>
        <dbReference type="Pfam" id="PF12698"/>
    </source>
</evidence>
<keyword evidence="2 7" id="KW-0812">Transmembrane</keyword>
<dbReference type="Proteomes" id="UP001431693">
    <property type="component" value="Unassembled WGS sequence"/>
</dbReference>
<feature type="transmembrane region" description="Helical" evidence="7">
    <location>
        <begin position="533"/>
        <end position="552"/>
    </location>
</feature>
<sequence>MRTVFAIFKRDLVRILKNPVGVIVTLGVALIPALYAWFNIAANWDPYNNTSGIAVAVASEDAGTRIEGMGEVNVGDLVLDKLHDNDQLGWRFVDKGQALQGVESGEYYAAIVIPEDFSKDLTSVLSGHLVRPQLEYYVNEKLNAVAPKVTDTGADTVESQIDEEFVSTVSAVVLEKAQTVAGDVRTGAEEASGSLSSQVAQAANAVALLPESIDHARGTCTAASAAIDQGRAALDGLATTADAGKGALEAALGDLATARAKATAGISTLSQDLSAASGTLTGVASTTASDLSTLSGDLVRLQGHVDGALAKLQTAQDTLQSAKGQLDGAIDGLPDGTVVGSDVKDKLTEQAASLQAHLDKQQALIDRLQAVSDAVKDAAGQVSSDAAGADQSVQAAASALASLQSSVGSDTLPQVDSSLDGLSSAGALLDGDLGSLSGLVTALDTNLAQLKGILSQAEEALALTKDSAQGLASLLRGLSSDLSAITSAANLEALSSIIDLNDQDVASIVGSPVDIEERSVFPVENYGSGVTPFYTNLALFVGGFVLVSIYKLEVDEEGTGPIKPWQGYFGRWMLLNLVGMLQALVTCVGDLCLGIQCVSPAAFVFAGLVESFVYVNMIYALAVAFKHIGKALAVIIVILEIPGSSGLYPIQMQPAFFQALHPWLPFTYGNNAMREAIAGFYDGHYAFDLGMLLLFVLPSLLIGVVLRRYLLNINGLFDRRLRETDLMACERDPVPEGNFRLTTLIKAALDSDEYRRVFVERAERFELLYPTLIRVGLVALLCCFGLLLIPLFVVPTDAKLPVLVAWVVSVVLLCVFLLVVEYFHSRVSEKVNLTDRPHQQLLSMVGERLRAEFGAFAPASEMRGLNTRLQRLETLQRPGPEDDAPQSSSDTPADVTRPIAAPGDQRTEDDHA</sequence>
<keyword evidence="5" id="KW-0175">Coiled coil</keyword>
<dbReference type="PANTHER" id="PTHR43077:SF10">
    <property type="entry name" value="TRANSPORT PERMEASE PROTEIN"/>
    <property type="match status" value="1"/>
</dbReference>
<protein>
    <submittedName>
        <fullName evidence="9">YhgE/Pip domain-containing protein</fullName>
    </submittedName>
</protein>
<dbReference type="Gene3D" id="3.40.1710.10">
    <property type="entry name" value="abc type-2 transporter like domain"/>
    <property type="match status" value="1"/>
</dbReference>
<feature type="coiled-coil region" evidence="5">
    <location>
        <begin position="305"/>
        <end position="371"/>
    </location>
</feature>
<comment type="caution">
    <text evidence="9">The sequence shown here is derived from an EMBL/GenBank/DDBJ whole genome shotgun (WGS) entry which is preliminary data.</text>
</comment>
<evidence type="ECO:0000256" key="2">
    <source>
        <dbReference type="ARBA" id="ARBA00022692"/>
    </source>
</evidence>
<evidence type="ECO:0000256" key="3">
    <source>
        <dbReference type="ARBA" id="ARBA00022989"/>
    </source>
</evidence>
<feature type="transmembrane region" description="Helical" evidence="7">
    <location>
        <begin position="631"/>
        <end position="650"/>
    </location>
</feature>
<evidence type="ECO:0000313" key="10">
    <source>
        <dbReference type="Proteomes" id="UP001431693"/>
    </source>
</evidence>
<feature type="transmembrane region" description="Helical" evidence="7">
    <location>
        <begin position="800"/>
        <end position="820"/>
    </location>
</feature>
<dbReference type="EMBL" id="JASJEX010000001">
    <property type="protein sequence ID" value="MDJ1128819.1"/>
    <property type="molecule type" value="Genomic_DNA"/>
</dbReference>
<feature type="region of interest" description="Disordered" evidence="6">
    <location>
        <begin position="873"/>
        <end position="912"/>
    </location>
</feature>
<dbReference type="InterPro" id="IPR013525">
    <property type="entry name" value="ABC2_TM"/>
</dbReference>
<feature type="transmembrane region" description="Helical" evidence="7">
    <location>
        <begin position="771"/>
        <end position="794"/>
    </location>
</feature>
<feature type="transmembrane region" description="Helical" evidence="7">
    <location>
        <begin position="573"/>
        <end position="596"/>
    </location>
</feature>
<dbReference type="PANTHER" id="PTHR43077">
    <property type="entry name" value="TRANSPORT PERMEASE YVFS-RELATED"/>
    <property type="match status" value="1"/>
</dbReference>
<keyword evidence="3 7" id="KW-1133">Transmembrane helix</keyword>
<feature type="transmembrane region" description="Helical" evidence="7">
    <location>
        <begin position="602"/>
        <end position="624"/>
    </location>
</feature>
<dbReference type="NCBIfam" id="TIGR03062">
    <property type="entry name" value="pip_yhgE_Cterm"/>
    <property type="match status" value="1"/>
</dbReference>
<dbReference type="Pfam" id="PF12698">
    <property type="entry name" value="ABC2_membrane_3"/>
    <property type="match status" value="1"/>
</dbReference>
<feature type="transmembrane region" description="Helical" evidence="7">
    <location>
        <begin position="689"/>
        <end position="710"/>
    </location>
</feature>
<feature type="transmembrane region" description="Helical" evidence="7">
    <location>
        <begin position="20"/>
        <end position="38"/>
    </location>
</feature>
<comment type="subcellular location">
    <subcellularLocation>
        <location evidence="1">Membrane</location>
        <topology evidence="1">Multi-pass membrane protein</topology>
    </subcellularLocation>
</comment>
<accession>A0ABT6ZIF5</accession>
<evidence type="ECO:0000256" key="4">
    <source>
        <dbReference type="ARBA" id="ARBA00023136"/>
    </source>
</evidence>
<evidence type="ECO:0000256" key="1">
    <source>
        <dbReference type="ARBA" id="ARBA00004141"/>
    </source>
</evidence>
<proteinExistence type="predicted"/>
<reference evidence="9" key="1">
    <citation type="submission" date="2023-05" db="EMBL/GenBank/DDBJ databases">
        <title>[olsenella] sp. nov., isolated from a pig farm feces dump.</title>
        <authorList>
            <person name="Chang Y.-H."/>
        </authorList>
    </citation>
    <scope>NUCLEOTIDE SEQUENCE</scope>
    <source>
        <strain evidence="9">YH-ols2217</strain>
    </source>
</reference>
<keyword evidence="4 7" id="KW-0472">Membrane</keyword>
<evidence type="ECO:0000256" key="6">
    <source>
        <dbReference type="SAM" id="MobiDB-lite"/>
    </source>
</evidence>
<dbReference type="InterPro" id="IPR051328">
    <property type="entry name" value="T7SS_ABC-Transporter"/>
</dbReference>
<evidence type="ECO:0000256" key="7">
    <source>
        <dbReference type="SAM" id="Phobius"/>
    </source>
</evidence>
<keyword evidence="10" id="KW-1185">Reference proteome</keyword>
<name>A0ABT6ZIF5_9ACTN</name>
<feature type="domain" description="ABC-2 type transporter transmembrane" evidence="8">
    <location>
        <begin position="451"/>
        <end position="704"/>
    </location>
</feature>
<dbReference type="InterPro" id="IPR017500">
    <property type="entry name" value="Phage_infect_YhgE_N"/>
</dbReference>
<dbReference type="NCBIfam" id="TIGR03061">
    <property type="entry name" value="pip_yhgE_Nterm"/>
    <property type="match status" value="1"/>
</dbReference>